<dbReference type="InterPro" id="IPR001296">
    <property type="entry name" value="Glyco_trans_1"/>
</dbReference>
<dbReference type="PANTHER" id="PTHR45947:SF3">
    <property type="entry name" value="SULFOQUINOVOSYL TRANSFERASE SQD2"/>
    <property type="match status" value="1"/>
</dbReference>
<protein>
    <submittedName>
        <fullName evidence="2">Glycosyl transferase family 1</fullName>
    </submittedName>
</protein>
<name>A0A2W5Q355_RHOSU</name>
<dbReference type="SUPFAM" id="SSF53756">
    <property type="entry name" value="UDP-Glycosyltransferase/glycogen phosphorylase"/>
    <property type="match status" value="1"/>
</dbReference>
<accession>A0A2W5Q355</accession>
<sequence length="441" mass="47046">MLVIAEAANPEWVSVPLVGWSLAEALRAVADIHIVTQVRNRDAFLRAGRVEGVDFTALDSEALARPAWTLASVLRMGEGKGWTMVQALGALSYPWFEHLLWRRFGPEIQAGRYDIVHRVTPLSPTVPSPVAAKCAAAGVPFVLGPLNGGVPWPKAFDAERRAEREWLSYVRGAYRLLPGRRGTMAAAAILAGSRHTERELPEAARARTVYLPENAVDPARFAPRARPCAGPLRACFIGRMVPYKGPDMLLEAAAPPLRDGRLRLEMIGDGPMLAGLRAQAAALGIAGAVTFHGWLAHRAVRDVAAECQLLAFPSIREFGGGVVLEAMALGLAPLVVDYAGPGELVAPGTGYKLPLGSRAEIVARFAGALDALAADPAGVAATGARARARVLEDFTWDAKAAQVARVYDWVLGRAGKPVFFPEAAPRLEPPRRAAILLGAGE</sequence>
<proteinExistence type="predicted"/>
<dbReference type="Pfam" id="PF00534">
    <property type="entry name" value="Glycos_transf_1"/>
    <property type="match status" value="1"/>
</dbReference>
<organism evidence="2 3">
    <name type="scientific">Rhodovulum sulfidophilum</name>
    <name type="common">Rhodobacter sulfidophilus</name>
    <dbReference type="NCBI Taxonomy" id="35806"/>
    <lineage>
        <taxon>Bacteria</taxon>
        <taxon>Pseudomonadati</taxon>
        <taxon>Pseudomonadota</taxon>
        <taxon>Alphaproteobacteria</taxon>
        <taxon>Rhodobacterales</taxon>
        <taxon>Paracoccaceae</taxon>
        <taxon>Rhodovulum</taxon>
    </lineage>
</organism>
<dbReference type="Gene3D" id="3.40.50.2000">
    <property type="entry name" value="Glycogen Phosphorylase B"/>
    <property type="match status" value="2"/>
</dbReference>
<feature type="domain" description="Glycosyl transferase family 1" evidence="1">
    <location>
        <begin position="233"/>
        <end position="364"/>
    </location>
</feature>
<dbReference type="AlphaFoldDB" id="A0A2W5Q355"/>
<gene>
    <name evidence="2" type="ORF">DI556_04885</name>
</gene>
<evidence type="ECO:0000259" key="1">
    <source>
        <dbReference type="Pfam" id="PF00534"/>
    </source>
</evidence>
<evidence type="ECO:0000313" key="2">
    <source>
        <dbReference type="EMBL" id="PZQ51717.1"/>
    </source>
</evidence>
<dbReference type="InterPro" id="IPR050194">
    <property type="entry name" value="Glycosyltransferase_grp1"/>
</dbReference>
<dbReference type="PANTHER" id="PTHR45947">
    <property type="entry name" value="SULFOQUINOVOSYL TRANSFERASE SQD2"/>
    <property type="match status" value="1"/>
</dbReference>
<dbReference type="CDD" id="cd03801">
    <property type="entry name" value="GT4_PimA-like"/>
    <property type="match status" value="1"/>
</dbReference>
<dbReference type="GO" id="GO:0016757">
    <property type="term" value="F:glycosyltransferase activity"/>
    <property type="evidence" value="ECO:0007669"/>
    <property type="project" value="InterPro"/>
</dbReference>
<keyword evidence="2" id="KW-0808">Transferase</keyword>
<evidence type="ECO:0000313" key="3">
    <source>
        <dbReference type="Proteomes" id="UP000249185"/>
    </source>
</evidence>
<reference evidence="2 3" key="1">
    <citation type="submission" date="2017-08" db="EMBL/GenBank/DDBJ databases">
        <title>Infants hospitalized years apart are colonized by the same room-sourced microbial strains.</title>
        <authorList>
            <person name="Brooks B."/>
            <person name="Olm M.R."/>
            <person name="Firek B.A."/>
            <person name="Baker R."/>
            <person name="Thomas B.C."/>
            <person name="Morowitz M.J."/>
            <person name="Banfield J.F."/>
        </authorList>
    </citation>
    <scope>NUCLEOTIDE SEQUENCE [LARGE SCALE GENOMIC DNA]</scope>
    <source>
        <strain evidence="2">S2_005_002_R2_34</strain>
    </source>
</reference>
<comment type="caution">
    <text evidence="2">The sequence shown here is derived from an EMBL/GenBank/DDBJ whole genome shotgun (WGS) entry which is preliminary data.</text>
</comment>
<dbReference type="EMBL" id="QFPW01000002">
    <property type="protein sequence ID" value="PZQ51717.1"/>
    <property type="molecule type" value="Genomic_DNA"/>
</dbReference>
<dbReference type="Proteomes" id="UP000249185">
    <property type="component" value="Unassembled WGS sequence"/>
</dbReference>